<dbReference type="GO" id="GO:0005737">
    <property type="term" value="C:cytoplasm"/>
    <property type="evidence" value="ECO:0007669"/>
    <property type="project" value="TreeGrafter"/>
</dbReference>
<dbReference type="KEGG" id="ovi:T265_00601"/>
<dbReference type="EMBL" id="KL596624">
    <property type="protein sequence ID" value="KER33485.1"/>
    <property type="molecule type" value="Genomic_DNA"/>
</dbReference>
<dbReference type="CDD" id="cd05250">
    <property type="entry name" value="CC3_like_SDR_a"/>
    <property type="match status" value="1"/>
</dbReference>
<keyword evidence="2" id="KW-1185">Reference proteome</keyword>
<dbReference type="InterPro" id="IPR036291">
    <property type="entry name" value="NAD(P)-bd_dom_sf"/>
</dbReference>
<organism evidence="1 2">
    <name type="scientific">Opisthorchis viverrini</name>
    <name type="common">Southeast Asian liver fluke</name>
    <dbReference type="NCBI Taxonomy" id="6198"/>
    <lineage>
        <taxon>Eukaryota</taxon>
        <taxon>Metazoa</taxon>
        <taxon>Spiralia</taxon>
        <taxon>Lophotrochozoa</taxon>
        <taxon>Platyhelminthes</taxon>
        <taxon>Trematoda</taxon>
        <taxon>Digenea</taxon>
        <taxon>Opisthorchiida</taxon>
        <taxon>Opisthorchiata</taxon>
        <taxon>Opisthorchiidae</taxon>
        <taxon>Opisthorchis</taxon>
    </lineage>
</organism>
<dbReference type="CTD" id="20314789"/>
<dbReference type="AlphaFoldDB" id="A0A075AC78"/>
<dbReference type="GO" id="GO:0051170">
    <property type="term" value="P:import into nucleus"/>
    <property type="evidence" value="ECO:0007669"/>
    <property type="project" value="TreeGrafter"/>
</dbReference>
<accession>A0A075AC78</accession>
<sequence length="354" mass="39657">MSVLLRAFVVGYTGETGKALVKALAKDSRYDAVTLIGRRQVDKIDYGVESDVAEKKFSQHVLDFDKLDDHALLFSDADVGFVALGTTLQKSGREQMRIVDHDYVIKIAELSLASGCKELHVVSSQGSNPKSTLFYLRLKGETEEDLKAVGVFPNYLAIYRPGVLLCNRTEFRLGERLYKILMKPVHTLYPRWLSVPVTTLAQAMVNAPFCLASIMRKKARDAGDAYDPKGSNPKSTLFYLRLKGETEEDLKAVGVFPNYLAIYRPGVLLCNRTEFRLGERLYKILMKPVHTLYPRWLSVPVTTLAQAMVNAPFCLASIMRKKARDAGDAYDPKVLIVNNDQLFDLAAESDDNFS</sequence>
<dbReference type="RefSeq" id="XP_009162693.1">
    <property type="nucleotide sequence ID" value="XM_009164429.1"/>
</dbReference>
<evidence type="ECO:0008006" key="3">
    <source>
        <dbReference type="Google" id="ProtNLM"/>
    </source>
</evidence>
<proteinExistence type="predicted"/>
<gene>
    <name evidence="1" type="ORF">T265_00601</name>
</gene>
<dbReference type="Gene3D" id="3.40.50.720">
    <property type="entry name" value="NAD(P)-binding Rossmann-like Domain"/>
    <property type="match status" value="2"/>
</dbReference>
<evidence type="ECO:0000313" key="2">
    <source>
        <dbReference type="Proteomes" id="UP000054324"/>
    </source>
</evidence>
<reference evidence="1 2" key="1">
    <citation type="submission" date="2013-11" db="EMBL/GenBank/DDBJ databases">
        <title>Opisthorchis viverrini - life in the bile duct.</title>
        <authorList>
            <person name="Young N.D."/>
            <person name="Nagarajan N."/>
            <person name="Lin S.J."/>
            <person name="Korhonen P.K."/>
            <person name="Jex A.R."/>
            <person name="Hall R.S."/>
            <person name="Safavi-Hemami H."/>
            <person name="Kaewkong W."/>
            <person name="Bertrand D."/>
            <person name="Gao S."/>
            <person name="Seet Q."/>
            <person name="Wongkham S."/>
            <person name="Teh B.T."/>
            <person name="Wongkham C."/>
            <person name="Intapan P.M."/>
            <person name="Maleewong W."/>
            <person name="Yang X."/>
            <person name="Hu M."/>
            <person name="Wang Z."/>
            <person name="Hofmann A."/>
            <person name="Sternberg P.W."/>
            <person name="Tan P."/>
            <person name="Wang J."/>
            <person name="Gasser R.B."/>
        </authorList>
    </citation>
    <scope>NUCLEOTIDE SEQUENCE [LARGE SCALE GENOMIC DNA]</scope>
</reference>
<dbReference type="SUPFAM" id="SSF51735">
    <property type="entry name" value="NAD(P)-binding Rossmann-fold domains"/>
    <property type="match status" value="2"/>
</dbReference>
<dbReference type="GeneID" id="20314789"/>
<dbReference type="STRING" id="6198.A0A075AC78"/>
<protein>
    <recommendedName>
        <fullName evidence="3">NAD(P)-binding domain-containing protein</fullName>
    </recommendedName>
</protein>
<name>A0A075AC78_OPIVI</name>
<dbReference type="OrthoDB" id="430436at2759"/>
<dbReference type="PANTHER" id="PTHR14097:SF7">
    <property type="entry name" value="OXIDOREDUCTASE HTATIP2"/>
    <property type="match status" value="1"/>
</dbReference>
<dbReference type="Proteomes" id="UP000054324">
    <property type="component" value="Unassembled WGS sequence"/>
</dbReference>
<evidence type="ECO:0000313" key="1">
    <source>
        <dbReference type="EMBL" id="KER33485.1"/>
    </source>
</evidence>
<dbReference type="PANTHER" id="PTHR14097">
    <property type="entry name" value="OXIDOREDUCTASE HTATIP2"/>
    <property type="match status" value="1"/>
</dbReference>